<accession>A0A2D3PP83</accession>
<dbReference type="GO" id="GO:0006310">
    <property type="term" value="P:DNA recombination"/>
    <property type="evidence" value="ECO:0007669"/>
    <property type="project" value="UniProtKB-KW"/>
</dbReference>
<protein>
    <submittedName>
        <fullName evidence="7">Transposase</fullName>
    </submittedName>
</protein>
<evidence type="ECO:0000256" key="3">
    <source>
        <dbReference type="ARBA" id="ARBA00023125"/>
    </source>
</evidence>
<organism evidence="7 8">
    <name type="scientific">Fusobacterium pseudoperiodonticum</name>
    <dbReference type="NCBI Taxonomy" id="2663009"/>
    <lineage>
        <taxon>Bacteria</taxon>
        <taxon>Fusobacteriati</taxon>
        <taxon>Fusobacteriota</taxon>
        <taxon>Fusobacteriia</taxon>
        <taxon>Fusobacteriales</taxon>
        <taxon>Fusobacteriaceae</taxon>
        <taxon>Fusobacterium</taxon>
    </lineage>
</organism>
<evidence type="ECO:0000259" key="6">
    <source>
        <dbReference type="Pfam" id="PF07282"/>
    </source>
</evidence>
<evidence type="ECO:0000313" key="8">
    <source>
        <dbReference type="Proteomes" id="UP000230781"/>
    </source>
</evidence>
<reference evidence="7 8" key="1">
    <citation type="submission" date="2017-11" db="EMBL/GenBank/DDBJ databases">
        <title>Genome sequencing of Fusobacterium periodonticum KCOM 2555.</title>
        <authorList>
            <person name="Kook J.-K."/>
            <person name="Park S.-N."/>
            <person name="Lim Y.K."/>
        </authorList>
    </citation>
    <scope>NUCLEOTIDE SEQUENCE [LARGE SCALE GENOMIC DNA]</scope>
    <source>
        <strain evidence="7 8">KCOM 2555</strain>
    </source>
</reference>
<evidence type="ECO:0000259" key="5">
    <source>
        <dbReference type="Pfam" id="PF01385"/>
    </source>
</evidence>
<keyword evidence="2" id="KW-0815">Transposition</keyword>
<dbReference type="RefSeq" id="WP_100025825.1">
    <property type="nucleotide sequence ID" value="NZ_CP024704.1"/>
</dbReference>
<dbReference type="Pfam" id="PF01385">
    <property type="entry name" value="OrfB_IS605"/>
    <property type="match status" value="1"/>
</dbReference>
<dbReference type="InterPro" id="IPR001959">
    <property type="entry name" value="Transposase"/>
</dbReference>
<dbReference type="Pfam" id="PF07282">
    <property type="entry name" value="Cas12f1-like_TNB"/>
    <property type="match status" value="1"/>
</dbReference>
<dbReference type="EMBL" id="CP024704">
    <property type="protein sequence ID" value="ATV69468.1"/>
    <property type="molecule type" value="Genomic_DNA"/>
</dbReference>
<dbReference type="Proteomes" id="UP000230781">
    <property type="component" value="Chromosome"/>
</dbReference>
<evidence type="ECO:0000256" key="2">
    <source>
        <dbReference type="ARBA" id="ARBA00022578"/>
    </source>
</evidence>
<name>A0A2D3PP83_9FUSO</name>
<evidence type="ECO:0000313" key="7">
    <source>
        <dbReference type="EMBL" id="ATV69468.1"/>
    </source>
</evidence>
<dbReference type="AlphaFoldDB" id="A0A2D3PP83"/>
<feature type="domain" description="Cas12f1-like TNB" evidence="6">
    <location>
        <begin position="309"/>
        <end position="387"/>
    </location>
</feature>
<dbReference type="InterPro" id="IPR010095">
    <property type="entry name" value="Cas12f1-like_TNB"/>
</dbReference>
<feature type="domain" description="Probable transposase IS891/IS1136/IS1341" evidence="5">
    <location>
        <begin position="173"/>
        <end position="289"/>
    </location>
</feature>
<dbReference type="NCBIfam" id="NF040570">
    <property type="entry name" value="guided_TnpB"/>
    <property type="match status" value="1"/>
</dbReference>
<comment type="similarity">
    <text evidence="1">In the C-terminal section; belongs to the transposase 35 family.</text>
</comment>
<dbReference type="NCBIfam" id="TIGR01766">
    <property type="entry name" value="IS200/IS605 family accessory protein TnpB-like domain"/>
    <property type="match status" value="1"/>
</dbReference>
<dbReference type="GO" id="GO:0032196">
    <property type="term" value="P:transposition"/>
    <property type="evidence" value="ECO:0007669"/>
    <property type="project" value="UniProtKB-KW"/>
</dbReference>
<sequence>MYLTLKQQVKHLSKKEFKILKYLCHIAKNLKNQAIYNVRQHYFKNKKYLSYNENYKMLKNSENYKKLNSNMAQQILKEVDESFKSFFALLKLAKNGQYNGKIKLPNYLDKDGFTTLVIGFVRLKDDMLIVPYSNSFKKTHQEVKVKLPSVLKDKKIKEIRIIPKQHSRYFEIQYIYKVEEVQRELNKENVLGIDLGIDNLCTCVTNAGASFIIDGRKLKSINQYYNKINAKLQSIKDKQKIERTTLRQKRITRKRNNRINDYLSKAARAIVNYCLNNDIGKIVLGYNEDFQRNSNIGSINNQNFVNIPYGKLRDKLIYLCKLYGIEFKLQEESYTSKASFFDGDKIPIYDKENLQEYIFSGKRIKRGLYQTSSGKLINADCNGALNILRKSKVVDLSVLYNRGELNTPKRIRVV</sequence>
<keyword evidence="3" id="KW-0238">DNA-binding</keyword>
<dbReference type="GO" id="GO:0003677">
    <property type="term" value="F:DNA binding"/>
    <property type="evidence" value="ECO:0007669"/>
    <property type="project" value="UniProtKB-KW"/>
</dbReference>
<keyword evidence="4" id="KW-0233">DNA recombination</keyword>
<gene>
    <name evidence="7" type="ORF">CTM98_01530</name>
</gene>
<proteinExistence type="inferred from homology"/>
<evidence type="ECO:0000256" key="1">
    <source>
        <dbReference type="ARBA" id="ARBA00008761"/>
    </source>
</evidence>
<evidence type="ECO:0000256" key="4">
    <source>
        <dbReference type="ARBA" id="ARBA00023172"/>
    </source>
</evidence>